<dbReference type="VEuPathDB" id="FungiDB:GLRG_09210"/>
<keyword evidence="5" id="KW-0479">Metal-binding</keyword>
<evidence type="ECO:0000313" key="9">
    <source>
        <dbReference type="EMBL" id="EFQ34066.1"/>
    </source>
</evidence>
<dbReference type="RefSeq" id="XP_008098086.1">
    <property type="nucleotide sequence ID" value="XM_008099895.1"/>
</dbReference>
<proteinExistence type="predicted"/>
<dbReference type="GO" id="GO:0000428">
    <property type="term" value="C:DNA-directed RNA polymerase complex"/>
    <property type="evidence" value="ECO:0007669"/>
    <property type="project" value="UniProtKB-KW"/>
</dbReference>
<name>E3QT78_COLGM</name>
<dbReference type="PANTHER" id="PTHR48446:SF1">
    <property type="entry name" value="DNA-DIRECTED RNA POLYMERASE SUBUNIT BETA' N-TERMINAL SECTION"/>
    <property type="match status" value="1"/>
</dbReference>
<sequence>MATTTTVTPVKSQLVDKLPKRFKGIKFGIQSNQDIANQAVLEVSDRLLYDIEKNRAPYQHGPLDPRLGTSSKTGKCATCQESLQNCTGHFGHVRLPLPAFHIGYLRFVMMILQDICKVRIQVLVGFEHD</sequence>
<dbReference type="GO" id="GO:0003677">
    <property type="term" value="F:DNA binding"/>
    <property type="evidence" value="ECO:0007669"/>
    <property type="project" value="InterPro"/>
</dbReference>
<dbReference type="InterPro" id="IPR044893">
    <property type="entry name" value="RNA_pol_Rpb1_clamp_domain"/>
</dbReference>
<evidence type="ECO:0000256" key="1">
    <source>
        <dbReference type="ARBA" id="ARBA00012418"/>
    </source>
</evidence>
<evidence type="ECO:0000313" key="10">
    <source>
        <dbReference type="Proteomes" id="UP000008782"/>
    </source>
</evidence>
<dbReference type="GeneID" id="24414575"/>
<dbReference type="InterPro" id="IPR015700">
    <property type="entry name" value="RPC1"/>
</dbReference>
<keyword evidence="10" id="KW-1185">Reference proteome</keyword>
<dbReference type="Gene3D" id="4.10.860.120">
    <property type="entry name" value="RNA polymerase II, clamp domain"/>
    <property type="match status" value="1"/>
</dbReference>
<dbReference type="GO" id="GO:0006351">
    <property type="term" value="P:DNA-templated transcription"/>
    <property type="evidence" value="ECO:0007669"/>
    <property type="project" value="InterPro"/>
</dbReference>
<keyword evidence="3" id="KW-0808">Transferase</keyword>
<dbReference type="OrthoDB" id="270392at2759"/>
<dbReference type="EC" id="2.7.7.6" evidence="1"/>
<dbReference type="HOGENOM" id="CLU_084021_1_0_1"/>
<dbReference type="Pfam" id="PF04997">
    <property type="entry name" value="RNA_pol_Rpb1_1"/>
    <property type="match status" value="1"/>
</dbReference>
<evidence type="ECO:0000256" key="3">
    <source>
        <dbReference type="ARBA" id="ARBA00022679"/>
    </source>
</evidence>
<keyword evidence="6" id="KW-0862">Zinc</keyword>
<evidence type="ECO:0000256" key="4">
    <source>
        <dbReference type="ARBA" id="ARBA00022695"/>
    </source>
</evidence>
<gene>
    <name evidence="9" type="ORF">GLRG_09210</name>
</gene>
<dbReference type="EMBL" id="GG697376">
    <property type="protein sequence ID" value="EFQ34066.1"/>
    <property type="molecule type" value="Genomic_DNA"/>
</dbReference>
<dbReference type="FunFam" id="4.10.860.120:FF:000004">
    <property type="entry name" value="DNA-directed RNA polymerase subunit"/>
    <property type="match status" value="1"/>
</dbReference>
<evidence type="ECO:0000256" key="6">
    <source>
        <dbReference type="ARBA" id="ARBA00022833"/>
    </source>
</evidence>
<accession>E3QT78</accession>
<dbReference type="Proteomes" id="UP000008782">
    <property type="component" value="Unassembled WGS sequence"/>
</dbReference>
<dbReference type="AlphaFoldDB" id="E3QT78"/>
<protein>
    <recommendedName>
        <fullName evidence="1">DNA-directed RNA polymerase</fullName>
        <ecNumber evidence="1">2.7.7.6</ecNumber>
    </recommendedName>
</protein>
<dbReference type="InterPro" id="IPR007080">
    <property type="entry name" value="RNA_pol_Rpb1_1"/>
</dbReference>
<evidence type="ECO:0000259" key="8">
    <source>
        <dbReference type="Pfam" id="PF04997"/>
    </source>
</evidence>
<feature type="domain" description="RNA polymerase Rpb1" evidence="8">
    <location>
        <begin position="20"/>
        <end position="124"/>
    </location>
</feature>
<evidence type="ECO:0000256" key="7">
    <source>
        <dbReference type="ARBA" id="ARBA00023163"/>
    </source>
</evidence>
<evidence type="ECO:0000256" key="5">
    <source>
        <dbReference type="ARBA" id="ARBA00022723"/>
    </source>
</evidence>
<dbReference type="GO" id="GO:0003899">
    <property type="term" value="F:DNA-directed RNA polymerase activity"/>
    <property type="evidence" value="ECO:0007669"/>
    <property type="project" value="UniProtKB-EC"/>
</dbReference>
<dbReference type="SUPFAM" id="SSF64484">
    <property type="entry name" value="beta and beta-prime subunits of DNA dependent RNA-polymerase"/>
    <property type="match status" value="1"/>
</dbReference>
<dbReference type="STRING" id="645133.E3QT78"/>
<dbReference type="eggNOG" id="KOG0261">
    <property type="taxonomic scope" value="Eukaryota"/>
</dbReference>
<keyword evidence="2" id="KW-0240">DNA-directed RNA polymerase</keyword>
<organism evidence="10">
    <name type="scientific">Colletotrichum graminicola (strain M1.001 / M2 / FGSC 10212)</name>
    <name type="common">Maize anthracnose fungus</name>
    <name type="synonym">Glomerella graminicola</name>
    <dbReference type="NCBI Taxonomy" id="645133"/>
    <lineage>
        <taxon>Eukaryota</taxon>
        <taxon>Fungi</taxon>
        <taxon>Dikarya</taxon>
        <taxon>Ascomycota</taxon>
        <taxon>Pezizomycotina</taxon>
        <taxon>Sordariomycetes</taxon>
        <taxon>Hypocreomycetidae</taxon>
        <taxon>Glomerellales</taxon>
        <taxon>Glomerellaceae</taxon>
        <taxon>Colletotrichum</taxon>
        <taxon>Colletotrichum graminicola species complex</taxon>
    </lineage>
</organism>
<keyword evidence="4" id="KW-0548">Nucleotidyltransferase</keyword>
<evidence type="ECO:0000256" key="2">
    <source>
        <dbReference type="ARBA" id="ARBA00022478"/>
    </source>
</evidence>
<keyword evidence="7" id="KW-0804">Transcription</keyword>
<reference evidence="10" key="1">
    <citation type="journal article" date="2012" name="Nat. Genet.">
        <title>Lifestyle transitions in plant pathogenic Colletotrichum fungi deciphered by genome and transcriptome analyses.</title>
        <authorList>
            <person name="O'Connell R.J."/>
            <person name="Thon M.R."/>
            <person name="Hacquard S."/>
            <person name="Amyotte S.G."/>
            <person name="Kleemann J."/>
            <person name="Torres M.F."/>
            <person name="Damm U."/>
            <person name="Buiate E.A."/>
            <person name="Epstein L."/>
            <person name="Alkan N."/>
            <person name="Altmueller J."/>
            <person name="Alvarado-Balderrama L."/>
            <person name="Bauser C.A."/>
            <person name="Becker C."/>
            <person name="Birren B.W."/>
            <person name="Chen Z."/>
            <person name="Choi J."/>
            <person name="Crouch J.A."/>
            <person name="Duvick J.P."/>
            <person name="Farman M.A."/>
            <person name="Gan P."/>
            <person name="Heiman D."/>
            <person name="Henrissat B."/>
            <person name="Howard R.J."/>
            <person name="Kabbage M."/>
            <person name="Koch C."/>
            <person name="Kracher B."/>
            <person name="Kubo Y."/>
            <person name="Law A.D."/>
            <person name="Lebrun M.-H."/>
            <person name="Lee Y.-H."/>
            <person name="Miyara I."/>
            <person name="Moore N."/>
            <person name="Neumann U."/>
            <person name="Nordstroem K."/>
            <person name="Panaccione D.G."/>
            <person name="Panstruga R."/>
            <person name="Place M."/>
            <person name="Proctor R.H."/>
            <person name="Prusky D."/>
            <person name="Rech G."/>
            <person name="Reinhardt R."/>
            <person name="Rollins J.A."/>
            <person name="Rounsley S."/>
            <person name="Schardl C.L."/>
            <person name="Schwartz D.C."/>
            <person name="Shenoy N."/>
            <person name="Shirasu K."/>
            <person name="Sikhakolli U.R."/>
            <person name="Stueber K."/>
            <person name="Sukno S.A."/>
            <person name="Sweigard J.A."/>
            <person name="Takano Y."/>
            <person name="Takahara H."/>
            <person name="Trail F."/>
            <person name="van der Does H.C."/>
            <person name="Voll L.M."/>
            <person name="Will I."/>
            <person name="Young S."/>
            <person name="Zeng Q."/>
            <person name="Zhang J."/>
            <person name="Zhou S."/>
            <person name="Dickman M.B."/>
            <person name="Schulze-Lefert P."/>
            <person name="Ver Loren van Themaat E."/>
            <person name="Ma L.-J."/>
            <person name="Vaillancourt L.J."/>
        </authorList>
    </citation>
    <scope>NUCLEOTIDE SEQUENCE [LARGE SCALE GENOMIC DNA]</scope>
    <source>
        <strain evidence="10">M1.001 / M2 / FGSC 10212</strain>
    </source>
</reference>
<dbReference type="PANTHER" id="PTHR48446">
    <property type="entry name" value="DNA-DIRECTED RNA POLYMERASE SUBUNIT BETA' N-TERMINAL SECTION"/>
    <property type="match status" value="1"/>
</dbReference>
<dbReference type="GO" id="GO:0046872">
    <property type="term" value="F:metal ion binding"/>
    <property type="evidence" value="ECO:0007669"/>
    <property type="project" value="UniProtKB-KW"/>
</dbReference>